<evidence type="ECO:0000313" key="19">
    <source>
        <dbReference type="Proteomes" id="UP000244338"/>
    </source>
</evidence>
<dbReference type="GO" id="GO:0004527">
    <property type="term" value="F:exonuclease activity"/>
    <property type="evidence" value="ECO:0007669"/>
    <property type="project" value="UniProtKB-KW"/>
</dbReference>
<dbReference type="Pfam" id="PF12705">
    <property type="entry name" value="PDDEXK_1"/>
    <property type="match status" value="1"/>
</dbReference>
<evidence type="ECO:0000256" key="13">
    <source>
        <dbReference type="ARBA" id="ARBA00048988"/>
    </source>
</evidence>
<evidence type="ECO:0000256" key="9">
    <source>
        <dbReference type="ARBA" id="ARBA00023204"/>
    </source>
</evidence>
<feature type="domain" description="UvrD-like helicase ATP-binding" evidence="16">
    <location>
        <begin position="5"/>
        <end position="498"/>
    </location>
</feature>
<dbReference type="GO" id="GO:0000725">
    <property type="term" value="P:recombinational repair"/>
    <property type="evidence" value="ECO:0007669"/>
    <property type="project" value="TreeGrafter"/>
</dbReference>
<feature type="binding site" evidence="14">
    <location>
        <begin position="26"/>
        <end position="33"/>
    </location>
    <ligand>
        <name>ATP</name>
        <dbReference type="ChEBI" id="CHEBI:30616"/>
    </ligand>
</feature>
<dbReference type="GO" id="GO:0033202">
    <property type="term" value="C:DNA helicase complex"/>
    <property type="evidence" value="ECO:0007669"/>
    <property type="project" value="TreeGrafter"/>
</dbReference>
<dbReference type="EC" id="5.6.2.4" evidence="12"/>
<dbReference type="GO" id="GO:0043138">
    <property type="term" value="F:3'-5' DNA helicase activity"/>
    <property type="evidence" value="ECO:0007669"/>
    <property type="project" value="UniProtKB-EC"/>
</dbReference>
<comment type="catalytic activity">
    <reaction evidence="13">
        <text>ATP + H2O = ADP + phosphate + H(+)</text>
        <dbReference type="Rhea" id="RHEA:13065"/>
        <dbReference type="ChEBI" id="CHEBI:15377"/>
        <dbReference type="ChEBI" id="CHEBI:15378"/>
        <dbReference type="ChEBI" id="CHEBI:30616"/>
        <dbReference type="ChEBI" id="CHEBI:43474"/>
        <dbReference type="ChEBI" id="CHEBI:456216"/>
        <dbReference type="EC" id="5.6.2.4"/>
    </reaction>
</comment>
<dbReference type="GO" id="GO:0005524">
    <property type="term" value="F:ATP binding"/>
    <property type="evidence" value="ECO:0007669"/>
    <property type="project" value="UniProtKB-UniRule"/>
</dbReference>
<evidence type="ECO:0000256" key="11">
    <source>
        <dbReference type="ARBA" id="ARBA00034617"/>
    </source>
</evidence>
<keyword evidence="7 14" id="KW-0067">ATP-binding</keyword>
<keyword evidence="10" id="KW-0413">Isomerase</keyword>
<evidence type="ECO:0000313" key="18">
    <source>
        <dbReference type="EMBL" id="PTQ57179.1"/>
    </source>
</evidence>
<dbReference type="PANTHER" id="PTHR11070">
    <property type="entry name" value="UVRD / RECB / PCRA DNA HELICASE FAMILY MEMBER"/>
    <property type="match status" value="1"/>
</dbReference>
<keyword evidence="6" id="KW-0269">Exonuclease</keyword>
<dbReference type="EMBL" id="PEBX01000011">
    <property type="protein sequence ID" value="PTQ57179.1"/>
    <property type="molecule type" value="Genomic_DNA"/>
</dbReference>
<dbReference type="NCBIfam" id="TIGR02785">
    <property type="entry name" value="addA_Gpos"/>
    <property type="match status" value="1"/>
</dbReference>
<evidence type="ECO:0000256" key="5">
    <source>
        <dbReference type="ARBA" id="ARBA00022806"/>
    </source>
</evidence>
<dbReference type="PANTHER" id="PTHR11070:SF48">
    <property type="entry name" value="ATP-DEPENDENT HELICASE_NUCLEASE SUBUNIT A"/>
    <property type="match status" value="1"/>
</dbReference>
<evidence type="ECO:0000256" key="15">
    <source>
        <dbReference type="SAM" id="Coils"/>
    </source>
</evidence>
<dbReference type="InterPro" id="IPR014016">
    <property type="entry name" value="UvrD-like_ATP-bd"/>
</dbReference>
<evidence type="ECO:0000256" key="1">
    <source>
        <dbReference type="ARBA" id="ARBA00022722"/>
    </source>
</evidence>
<keyword evidence="4 14" id="KW-0378">Hydrolase</keyword>
<dbReference type="SUPFAM" id="SSF52540">
    <property type="entry name" value="P-loop containing nucleoside triphosphate hydrolases"/>
    <property type="match status" value="1"/>
</dbReference>
<comment type="caution">
    <text evidence="18">The sequence shown here is derived from an EMBL/GenBank/DDBJ whole genome shotgun (WGS) entry which is preliminary data.</text>
</comment>
<evidence type="ECO:0000259" key="17">
    <source>
        <dbReference type="PROSITE" id="PS51217"/>
    </source>
</evidence>
<evidence type="ECO:0000259" key="16">
    <source>
        <dbReference type="PROSITE" id="PS51198"/>
    </source>
</evidence>
<dbReference type="InterPro" id="IPR038726">
    <property type="entry name" value="PDDEXK_AddAB-type"/>
</dbReference>
<dbReference type="GO" id="GO:0006302">
    <property type="term" value="P:double-strand break repair"/>
    <property type="evidence" value="ECO:0007669"/>
    <property type="project" value="InterPro"/>
</dbReference>
<dbReference type="InterPro" id="IPR011604">
    <property type="entry name" value="PDDEXK-like_dom_sf"/>
</dbReference>
<dbReference type="Gene3D" id="3.90.320.10">
    <property type="match status" value="1"/>
</dbReference>
<keyword evidence="9" id="KW-0234">DNA repair</keyword>
<keyword evidence="8" id="KW-0238">DNA-binding</keyword>
<evidence type="ECO:0000256" key="6">
    <source>
        <dbReference type="ARBA" id="ARBA00022839"/>
    </source>
</evidence>
<keyword evidence="15" id="KW-0175">Coiled coil</keyword>
<dbReference type="InterPro" id="IPR011335">
    <property type="entry name" value="Restrct_endonuc-II-like"/>
</dbReference>
<keyword evidence="5 14" id="KW-0347">Helicase</keyword>
<dbReference type="InterPro" id="IPR027417">
    <property type="entry name" value="P-loop_NTPase"/>
</dbReference>
<evidence type="ECO:0000256" key="7">
    <source>
        <dbReference type="ARBA" id="ARBA00022840"/>
    </source>
</evidence>
<dbReference type="Pfam" id="PF00580">
    <property type="entry name" value="UvrD-helicase"/>
    <property type="match status" value="1"/>
</dbReference>
<name>A0A2R6Y3C7_9BACL</name>
<dbReference type="InterPro" id="IPR014017">
    <property type="entry name" value="DNA_helicase_UvrD-like_C"/>
</dbReference>
<dbReference type="Gene3D" id="3.30.160.800">
    <property type="match status" value="1"/>
</dbReference>
<comment type="catalytic activity">
    <reaction evidence="11">
        <text>Couples ATP hydrolysis with the unwinding of duplex DNA by translocating in the 3'-5' direction.</text>
        <dbReference type="EC" id="5.6.2.4"/>
    </reaction>
</comment>
<keyword evidence="3" id="KW-0227">DNA damage</keyword>
<dbReference type="PROSITE" id="PS51198">
    <property type="entry name" value="UVRD_HELICASE_ATP_BIND"/>
    <property type="match status" value="1"/>
</dbReference>
<dbReference type="Pfam" id="PF13361">
    <property type="entry name" value="UvrD_C"/>
    <property type="match status" value="1"/>
</dbReference>
<gene>
    <name evidence="18" type="ORF">BSOLF_2049</name>
</gene>
<dbReference type="Proteomes" id="UP000244338">
    <property type="component" value="Unassembled WGS sequence"/>
</dbReference>
<evidence type="ECO:0000256" key="14">
    <source>
        <dbReference type="PROSITE-ProRule" id="PRU00560"/>
    </source>
</evidence>
<feature type="domain" description="UvrD-like helicase C-terminal" evidence="17">
    <location>
        <begin position="549"/>
        <end position="843"/>
    </location>
</feature>
<dbReference type="InterPro" id="IPR000212">
    <property type="entry name" value="DNA_helicase_UvrD/REP"/>
</dbReference>
<keyword evidence="1" id="KW-0540">Nuclease</keyword>
<evidence type="ECO:0000256" key="8">
    <source>
        <dbReference type="ARBA" id="ARBA00023125"/>
    </source>
</evidence>
<dbReference type="PROSITE" id="PS51217">
    <property type="entry name" value="UVRD_HELICASE_CTER"/>
    <property type="match status" value="1"/>
</dbReference>
<evidence type="ECO:0000256" key="12">
    <source>
        <dbReference type="ARBA" id="ARBA00034808"/>
    </source>
</evidence>
<dbReference type="SUPFAM" id="SSF52980">
    <property type="entry name" value="Restriction endonuclease-like"/>
    <property type="match status" value="1"/>
</dbReference>
<protein>
    <recommendedName>
        <fullName evidence="12">DNA 3'-5' helicase</fullName>
        <ecNumber evidence="12">5.6.2.4</ecNumber>
    </recommendedName>
</protein>
<dbReference type="Gene3D" id="3.40.50.300">
    <property type="entry name" value="P-loop containing nucleotide triphosphate hydrolases"/>
    <property type="match status" value="3"/>
</dbReference>
<evidence type="ECO:0000256" key="4">
    <source>
        <dbReference type="ARBA" id="ARBA00022801"/>
    </source>
</evidence>
<dbReference type="GO" id="GO:0005829">
    <property type="term" value="C:cytosol"/>
    <property type="evidence" value="ECO:0007669"/>
    <property type="project" value="TreeGrafter"/>
</dbReference>
<dbReference type="InterPro" id="IPR014152">
    <property type="entry name" value="AddA"/>
</dbReference>
<keyword evidence="2 14" id="KW-0547">Nucleotide-binding</keyword>
<sequence length="1354" mass="155838">MTSKKRWQASQLAAIDVQAREILVAAAAGSGKTSVLVERLIRTIKGEDREPVSIRHLLVLTFTNQAAGEMRERLERELRRTLDKVTDERLKTFIRKQLQLLPQAMITNFHRFALRMLRRYGHHMGLDSDFAVADETTVLLLKDEVFDQLLLERYERLDQDASFQMLIEWFDSSVYETSLKQAVFKIHRLLESVPDHSFAYKALLRPYEALDEPLSAQTWYQALWVAAEELLTEANIKMQYALSLAEKNGFNDYLETLAEDHERIGMALVALRDERSALLTTDPIIRDFALTYERLLDILQMANNFSNLKAIRTDDASVKAIKDDIQKERNDVKKKIKNELDTLKAYQPVLTEHIRAAKPVVEALLQLTKDFTEKYQAQKKRFRLVDFADLEHYFLALLKLDDGRYGEMIGRSFQEILIDEYQDTNRVQEAILSELSRYGARRFMVGDVKQSIYRFRLSDPSLFVQKYQALPRLEPSQVGAVQADALVRIDLTDNFRSRASVLAWVNAVFEHIWQAGIGEITYDDDARLKPGLPYPPANWTKPELVLIDRSDPSAKYDENGDDAARTGESMEANDLDVASVSLEEMNTAEAEARWVLKRIQALLTAYPSDEEGPGVTVDPMSGHTRRLRLGDMAILVRSTPGYVESLTKVFQEAGVPLITPPQQTFFETVEVKTILSLLSLLDNRRQDIPLATVLRSPIVGLNDEILARIRLQYRDLPFHEAVLNVSRKDGDSKPVKLERFWEQFERWRALSQWMPIDALLERIYEDTGYLEHVLLLPDGREREERLLKLLTFARQYRASHLSGLSRFLRYVEKIRETELSPAVPDSEKAADAVQLLTIHASKGLEFPVVFILGLGKMINKQDTTERLLLHTDEGLGIDTVDVKNRLRYPSLLKKAIGQRLHQERQAEEMRLLYVAMTRAREKLTLVGSVKEPDRWLKQLVISYREPSYIRNADKMLTWVMSAGGEAFLKTLQDGTPTSWEITPLGRKKELKYAGEVEVDVYLTRSAELLSSVTEDTMDAKDVTLMREWREATPEHRQMGADQAQDDTQAVGGVEDLKEALLYTPADLPYRLLPAKLSVSELKRRYALIAEESAPLFRPPRRLREPRWLSETAQTITPERVGTAAHRLLQALDFSLAPSLEVLVDLRERLIEEASLRREEAEAVDLKMILDFWTSPLAARLRTSRWLEREVPFTYALPVEQVYALLTDNKKIPEPLRRIVTYKHPEPLRHTDSLQHHEFLQHPFFWHTKPLQHTESLQRAGALRAHADASPREDHDVVLIQGMIDVLAELEDGALFLLDYKTDRVSEKEIAQAVERYRHQLDLYADAVEKIYRRPVDERWLYFLRVGMGVPVHLK</sequence>
<accession>A0A2R6Y3C7</accession>
<dbReference type="Gene3D" id="1.10.486.10">
    <property type="entry name" value="PCRA, domain 4"/>
    <property type="match status" value="1"/>
</dbReference>
<dbReference type="GO" id="GO:0016887">
    <property type="term" value="F:ATP hydrolysis activity"/>
    <property type="evidence" value="ECO:0007669"/>
    <property type="project" value="RHEA"/>
</dbReference>
<proteinExistence type="predicted"/>
<evidence type="ECO:0000256" key="3">
    <source>
        <dbReference type="ARBA" id="ARBA00022763"/>
    </source>
</evidence>
<reference evidence="19" key="1">
    <citation type="journal article" date="2018" name="Sci. Rep.">
        <title>Lignite coal burning seam in the remote Altai Mountains harbors a hydrogen-driven thermophilic microbial community.</title>
        <authorList>
            <person name="Kadnikov V.V."/>
            <person name="Mardanov A.V."/>
            <person name="Ivasenko D.A."/>
            <person name="Antsiferov D.V."/>
            <person name="Beletsky A.V."/>
            <person name="Karnachuk O.V."/>
            <person name="Ravin N.V."/>
        </authorList>
    </citation>
    <scope>NUCLEOTIDE SEQUENCE [LARGE SCALE GENOMIC DNA]</scope>
</reference>
<evidence type="ECO:0000256" key="10">
    <source>
        <dbReference type="ARBA" id="ARBA00023235"/>
    </source>
</evidence>
<feature type="coiled-coil region" evidence="15">
    <location>
        <begin position="64"/>
        <end position="91"/>
    </location>
</feature>
<dbReference type="GO" id="GO:0003677">
    <property type="term" value="F:DNA binding"/>
    <property type="evidence" value="ECO:0007669"/>
    <property type="project" value="UniProtKB-KW"/>
</dbReference>
<organism evidence="18 19">
    <name type="scientific">Candidatus Carbonibacillus altaicus</name>
    <dbReference type="NCBI Taxonomy" id="2163959"/>
    <lineage>
        <taxon>Bacteria</taxon>
        <taxon>Bacillati</taxon>
        <taxon>Bacillota</taxon>
        <taxon>Bacilli</taxon>
        <taxon>Bacillales</taxon>
        <taxon>Candidatus Carbonibacillus</taxon>
    </lineage>
</organism>
<evidence type="ECO:0000256" key="2">
    <source>
        <dbReference type="ARBA" id="ARBA00022741"/>
    </source>
</evidence>